<name>A0ABM4BRI6_HYDVU</name>
<feature type="transmembrane region" description="Helical" evidence="10">
    <location>
        <begin position="603"/>
        <end position="626"/>
    </location>
</feature>
<evidence type="ECO:0000256" key="4">
    <source>
        <dbReference type="ARBA" id="ARBA00022989"/>
    </source>
</evidence>
<feature type="transmembrane region" description="Helical" evidence="10">
    <location>
        <begin position="784"/>
        <end position="807"/>
    </location>
</feature>
<dbReference type="GeneID" id="105843064"/>
<evidence type="ECO:0000259" key="11">
    <source>
        <dbReference type="PROSITE" id="PS50259"/>
    </source>
</evidence>
<dbReference type="Gene3D" id="2.10.50.30">
    <property type="entry name" value="GPCR, family 3, nine cysteines domain"/>
    <property type="match status" value="1"/>
</dbReference>
<evidence type="ECO:0000256" key="5">
    <source>
        <dbReference type="ARBA" id="ARBA00023040"/>
    </source>
</evidence>
<dbReference type="Pfam" id="PF01094">
    <property type="entry name" value="ANF_receptor"/>
    <property type="match status" value="1"/>
</dbReference>
<accession>A0ABM4BRI6</accession>
<evidence type="ECO:0000256" key="6">
    <source>
        <dbReference type="ARBA" id="ARBA00023136"/>
    </source>
</evidence>
<feature type="transmembrane region" description="Helical" evidence="10">
    <location>
        <begin position="671"/>
        <end position="693"/>
    </location>
</feature>
<evidence type="ECO:0000313" key="12">
    <source>
        <dbReference type="Proteomes" id="UP001652625"/>
    </source>
</evidence>
<keyword evidence="3 10" id="KW-0812">Transmembrane</keyword>
<keyword evidence="2" id="KW-1003">Cell membrane</keyword>
<keyword evidence="9" id="KW-0807">Transducer</keyword>
<dbReference type="InterPro" id="IPR000337">
    <property type="entry name" value="GPCR_3"/>
</dbReference>
<evidence type="ECO:0000313" key="13">
    <source>
        <dbReference type="RefSeq" id="XP_065651752.1"/>
    </source>
</evidence>
<keyword evidence="8" id="KW-0325">Glycoprotein</keyword>
<evidence type="ECO:0000256" key="1">
    <source>
        <dbReference type="ARBA" id="ARBA00004651"/>
    </source>
</evidence>
<reference evidence="13" key="1">
    <citation type="submission" date="2025-08" db="UniProtKB">
        <authorList>
            <consortium name="RefSeq"/>
        </authorList>
    </citation>
    <scope>IDENTIFICATION</scope>
</reference>
<sequence>MNCTTFRLSTLIFIYTFRRMLFGSAPLLKIDGDIMIGGLVTLRDAGAINNLLCSSNISMFGIMRVEAMRYAIDKINKNQTLLYGLQLGIEIRDTCGTETVALDESLEFVNNKEITCSRKINKTFLGVVGDGMSVSTASAASLLSLFKIPLISYGATSIELSDQSKYSFLLRTVPDDSYQSNAMLDFIEKKLNWKSVYVLYSTGSYGESGFTSLLKASENFTLSIVDQKKIVPAASVNDIKKIIKDFFRFQPNITGILCYCEIPDTKNIVQAIEEENLASHYRLVGSDTFYQVKLNNTVSFSLYYNSSVKEDFYSNWYSYLTPHNFTSVDSYNITYSSMFMNFWKSACQVNIRRLNTNFNCSDYKNNLFKFCLDSTIEETCQRDDILPYTIDAVYAYAYAIRNFIEKDYSGNATKFNEELQHIDDHFTGKIFFNHLKNVSFNGSTGFVKFPVNARYGIYYNTHGILKPIGMWQSNTEERLNMFNENLYDFENTFSKSSSCQIQCHTSDGERKKFTSINNWCWKCEKCECNQFIENNECKSCEKGSVPSANREYCEELPLKDMPKEWYYIISTLSVTGFLFTVVTIITFLKNNSTPIVRASGREITYLILSIIMILYLLPFFLLVSLTPPMCKAFRFGVGVCFSILYISLFTKTNRIARIFSGRQVLLFVSPHWQLLLTFLFLSPQICISLYGYIRNKHVFVDNCSDRYKICNCYNDTNDFYITIAYNSVFIGVTTFYAFKTRKVPSNFNESRYIGFVVYISIAILLTFLPIFLSSSIEFKTISVMLDTIIVATTFLIGLYGVKMYIILFRPNKNKKARSVTFFYSKSESSIGTVMIEDNK</sequence>
<feature type="transmembrane region" description="Helical" evidence="10">
    <location>
        <begin position="750"/>
        <end position="772"/>
    </location>
</feature>
<proteinExistence type="predicted"/>
<dbReference type="Gene3D" id="3.40.50.2300">
    <property type="match status" value="2"/>
</dbReference>
<protein>
    <submittedName>
        <fullName evidence="13">Metabotropic glutamate receptor isoform X1</fullName>
    </submittedName>
</protein>
<gene>
    <name evidence="13" type="primary">LOC105843064</name>
</gene>
<dbReference type="InterPro" id="IPR028082">
    <property type="entry name" value="Peripla_BP_I"/>
</dbReference>
<dbReference type="PANTHER" id="PTHR24060">
    <property type="entry name" value="METABOTROPIC GLUTAMATE RECEPTOR"/>
    <property type="match status" value="1"/>
</dbReference>
<organism evidence="12 13">
    <name type="scientific">Hydra vulgaris</name>
    <name type="common">Hydra</name>
    <name type="synonym">Hydra attenuata</name>
    <dbReference type="NCBI Taxonomy" id="6087"/>
    <lineage>
        <taxon>Eukaryota</taxon>
        <taxon>Metazoa</taxon>
        <taxon>Cnidaria</taxon>
        <taxon>Hydrozoa</taxon>
        <taxon>Hydroidolina</taxon>
        <taxon>Anthoathecata</taxon>
        <taxon>Aplanulata</taxon>
        <taxon>Hydridae</taxon>
        <taxon>Hydra</taxon>
    </lineage>
</organism>
<dbReference type="InterPro" id="IPR001828">
    <property type="entry name" value="ANF_lig-bd_rcpt"/>
</dbReference>
<dbReference type="PRINTS" id="PR00248">
    <property type="entry name" value="GPCRMGR"/>
</dbReference>
<evidence type="ECO:0000256" key="7">
    <source>
        <dbReference type="ARBA" id="ARBA00023170"/>
    </source>
</evidence>
<keyword evidence="5" id="KW-0297">G-protein coupled receptor</keyword>
<dbReference type="Proteomes" id="UP001652625">
    <property type="component" value="Chromosome 04"/>
</dbReference>
<keyword evidence="4 10" id="KW-1133">Transmembrane helix</keyword>
<evidence type="ECO:0000256" key="9">
    <source>
        <dbReference type="ARBA" id="ARBA00023224"/>
    </source>
</evidence>
<dbReference type="InterPro" id="IPR017978">
    <property type="entry name" value="GPCR_3_C"/>
</dbReference>
<dbReference type="SUPFAM" id="SSF53822">
    <property type="entry name" value="Periplasmic binding protein-like I"/>
    <property type="match status" value="1"/>
</dbReference>
<dbReference type="InterPro" id="IPR038550">
    <property type="entry name" value="GPCR_3_9-Cys_sf"/>
</dbReference>
<keyword evidence="6 10" id="KW-0472">Membrane</keyword>
<keyword evidence="7 13" id="KW-0675">Receptor</keyword>
<comment type="subcellular location">
    <subcellularLocation>
        <location evidence="1">Cell membrane</location>
        <topology evidence="1">Multi-pass membrane protein</topology>
    </subcellularLocation>
</comment>
<keyword evidence="12" id="KW-1185">Reference proteome</keyword>
<dbReference type="InterPro" id="IPR050726">
    <property type="entry name" value="mGluR"/>
</dbReference>
<evidence type="ECO:0000256" key="10">
    <source>
        <dbReference type="SAM" id="Phobius"/>
    </source>
</evidence>
<feature type="transmembrane region" description="Helical" evidence="10">
    <location>
        <begin position="565"/>
        <end position="588"/>
    </location>
</feature>
<evidence type="ECO:0000256" key="2">
    <source>
        <dbReference type="ARBA" id="ARBA00022475"/>
    </source>
</evidence>
<dbReference type="Pfam" id="PF00003">
    <property type="entry name" value="7tm_3"/>
    <property type="match status" value="1"/>
</dbReference>
<feature type="transmembrane region" description="Helical" evidence="10">
    <location>
        <begin position="632"/>
        <end position="650"/>
    </location>
</feature>
<dbReference type="RefSeq" id="XP_065651752.1">
    <property type="nucleotide sequence ID" value="XM_065795680.1"/>
</dbReference>
<feature type="transmembrane region" description="Helical" evidence="10">
    <location>
        <begin position="719"/>
        <end position="738"/>
    </location>
</feature>
<evidence type="ECO:0000256" key="3">
    <source>
        <dbReference type="ARBA" id="ARBA00022692"/>
    </source>
</evidence>
<dbReference type="PROSITE" id="PS50259">
    <property type="entry name" value="G_PROTEIN_RECEP_F3_4"/>
    <property type="match status" value="1"/>
</dbReference>
<evidence type="ECO:0000256" key="8">
    <source>
        <dbReference type="ARBA" id="ARBA00023180"/>
    </source>
</evidence>
<feature type="domain" description="G-protein coupled receptors family 3 profile" evidence="11">
    <location>
        <begin position="565"/>
        <end position="813"/>
    </location>
</feature>